<protein>
    <submittedName>
        <fullName evidence="4">Cysteine-rich receptor-like protein kinase 26</fullName>
    </submittedName>
</protein>
<keyword evidence="5" id="KW-1185">Reference proteome</keyword>
<dbReference type="InterPro" id="IPR002902">
    <property type="entry name" value="GNK2"/>
</dbReference>
<evidence type="ECO:0000313" key="5">
    <source>
        <dbReference type="Proteomes" id="UP000237347"/>
    </source>
</evidence>
<organism evidence="4 5">
    <name type="scientific">Quercus suber</name>
    <name type="common">Cork oak</name>
    <dbReference type="NCBI Taxonomy" id="58331"/>
    <lineage>
        <taxon>Eukaryota</taxon>
        <taxon>Viridiplantae</taxon>
        <taxon>Streptophyta</taxon>
        <taxon>Embryophyta</taxon>
        <taxon>Tracheophyta</taxon>
        <taxon>Spermatophyta</taxon>
        <taxon>Magnoliopsida</taxon>
        <taxon>eudicotyledons</taxon>
        <taxon>Gunneridae</taxon>
        <taxon>Pentapetalae</taxon>
        <taxon>rosids</taxon>
        <taxon>fabids</taxon>
        <taxon>Fagales</taxon>
        <taxon>Fagaceae</taxon>
        <taxon>Quercus</taxon>
    </lineage>
</organism>
<dbReference type="Proteomes" id="UP000237347">
    <property type="component" value="Unassembled WGS sequence"/>
</dbReference>
<keyword evidence="1" id="KW-0732">Signal</keyword>
<gene>
    <name evidence="4" type="primary">CRK26_7</name>
    <name evidence="4" type="ORF">CFP56_019011</name>
</gene>
<sequence>TKTANAAYKSNLTVLLESLSSKAFKNYSFYNDSFNTPSSSTARGDVSNEACKNCVGNATQDITTLCSSNRSAIIWHDYCLLRYANQTVVIPRIFFFFFF</sequence>
<dbReference type="AlphaFoldDB" id="A0AAW0KI49"/>
<reference evidence="4 5" key="1">
    <citation type="journal article" date="2018" name="Sci. Data">
        <title>The draft genome sequence of cork oak.</title>
        <authorList>
            <person name="Ramos A.M."/>
            <person name="Usie A."/>
            <person name="Barbosa P."/>
            <person name="Barros P.M."/>
            <person name="Capote T."/>
            <person name="Chaves I."/>
            <person name="Simoes F."/>
            <person name="Abreu I."/>
            <person name="Carrasquinho I."/>
            <person name="Faro C."/>
            <person name="Guimaraes J.B."/>
            <person name="Mendonca D."/>
            <person name="Nobrega F."/>
            <person name="Rodrigues L."/>
            <person name="Saibo N.J.M."/>
            <person name="Varela M.C."/>
            <person name="Egas C."/>
            <person name="Matos J."/>
            <person name="Miguel C.M."/>
            <person name="Oliveira M.M."/>
            <person name="Ricardo C.P."/>
            <person name="Goncalves S."/>
        </authorList>
    </citation>
    <scope>NUCLEOTIDE SEQUENCE [LARGE SCALE GENOMIC DNA]</scope>
    <source>
        <strain evidence="5">cv. HL8</strain>
    </source>
</reference>
<dbReference type="CDD" id="cd23509">
    <property type="entry name" value="Gnk2-like"/>
    <property type="match status" value="1"/>
</dbReference>
<dbReference type="InterPro" id="IPR038408">
    <property type="entry name" value="GNK2_sf"/>
</dbReference>
<dbReference type="PROSITE" id="PS51473">
    <property type="entry name" value="GNK2"/>
    <property type="match status" value="1"/>
</dbReference>
<keyword evidence="2" id="KW-0677">Repeat</keyword>
<feature type="domain" description="Gnk2-homologous" evidence="3">
    <location>
        <begin position="1"/>
        <end position="88"/>
    </location>
</feature>
<feature type="non-terminal residue" evidence="4">
    <location>
        <position position="1"/>
    </location>
</feature>
<accession>A0AAW0KI49</accession>
<dbReference type="PANTHER" id="PTHR32099:SF31">
    <property type="entry name" value="PROTEIN KINASE DOMAIN-CONTAINING PROTEIN"/>
    <property type="match status" value="1"/>
</dbReference>
<evidence type="ECO:0000313" key="4">
    <source>
        <dbReference type="EMBL" id="KAK7838849.1"/>
    </source>
</evidence>
<dbReference type="Gene3D" id="3.30.430.20">
    <property type="entry name" value="Gnk2 domain, C-X8-C-X2-C motif"/>
    <property type="match status" value="1"/>
</dbReference>
<dbReference type="Pfam" id="PF01657">
    <property type="entry name" value="Stress-antifung"/>
    <property type="match status" value="1"/>
</dbReference>
<evidence type="ECO:0000256" key="2">
    <source>
        <dbReference type="ARBA" id="ARBA00022737"/>
    </source>
</evidence>
<dbReference type="PANTHER" id="PTHR32099">
    <property type="entry name" value="CYSTEINE-RICH REPEAT SECRETORY PROTEIN"/>
    <property type="match status" value="1"/>
</dbReference>
<evidence type="ECO:0000259" key="3">
    <source>
        <dbReference type="PROSITE" id="PS51473"/>
    </source>
</evidence>
<evidence type="ECO:0000256" key="1">
    <source>
        <dbReference type="ARBA" id="ARBA00022729"/>
    </source>
</evidence>
<dbReference type="EMBL" id="PKMF04000297">
    <property type="protein sequence ID" value="KAK7838849.1"/>
    <property type="molecule type" value="Genomic_DNA"/>
</dbReference>
<dbReference type="GO" id="GO:0016301">
    <property type="term" value="F:kinase activity"/>
    <property type="evidence" value="ECO:0007669"/>
    <property type="project" value="UniProtKB-KW"/>
</dbReference>
<proteinExistence type="predicted"/>
<comment type="caution">
    <text evidence="4">The sequence shown here is derived from an EMBL/GenBank/DDBJ whole genome shotgun (WGS) entry which is preliminary data.</text>
</comment>
<name>A0AAW0KI49_QUESU</name>